<protein>
    <recommendedName>
        <fullName evidence="4">Zinc knuckle</fullName>
    </recommendedName>
</protein>
<organism evidence="2 3">
    <name type="scientific">Ancylostoma caninum</name>
    <name type="common">Dog hookworm</name>
    <dbReference type="NCBI Taxonomy" id="29170"/>
    <lineage>
        <taxon>Eukaryota</taxon>
        <taxon>Metazoa</taxon>
        <taxon>Ecdysozoa</taxon>
        <taxon>Nematoda</taxon>
        <taxon>Chromadorea</taxon>
        <taxon>Rhabditida</taxon>
        <taxon>Rhabditina</taxon>
        <taxon>Rhabditomorpha</taxon>
        <taxon>Strongyloidea</taxon>
        <taxon>Ancylostomatidae</taxon>
        <taxon>Ancylostomatinae</taxon>
        <taxon>Ancylostoma</taxon>
    </lineage>
</organism>
<sequence length="453" mass="53821">MESDHDDNFSKKRRAEERKLIEEIRYKRSCIQRAPTFPSAGEIQSKIRRFLSIVVMLVKSNSIVETFTELRGSRTQLFARREAALYRCRLERVHYEASNLVERMRSAAEALSMAYDLYGLLVLADNSLLDERDDFYEDCEEGVTTHPNFTADFIRREIEYIEDFKRKIENEVKEAELREQNENHADLIDQVKDLFVELRHEFGEHYKKICEQVKNMNESIEEIKLSMERMKEHRVEVANQQSQSENRDPVVPDGDDPTLPAENHGEEQPREAAEHQEHEEDQDLLDLYDGDYEVIDDHEGSENHDARHDPQQNIPGDEYPGRHKRRRDELKDILRSRRKVPDRRISHVNFMRPVQRFLVCSFCLEKGKHYSDSCPTYVSLELRRKRVRCKRCLDSRHDTEHCWNQSRECMYCGSRNHKKALCTLPESIHDLRWELEEIERELEIFADYYGPGQ</sequence>
<proteinExistence type="predicted"/>
<gene>
    <name evidence="2" type="ORF">ANCCAN_15530</name>
</gene>
<evidence type="ECO:0000313" key="2">
    <source>
        <dbReference type="EMBL" id="RCN38544.1"/>
    </source>
</evidence>
<dbReference type="OrthoDB" id="5819252at2759"/>
<name>A0A368G273_ANCCA</name>
<feature type="compositionally biased region" description="Basic and acidic residues" evidence="1">
    <location>
        <begin position="295"/>
        <end position="310"/>
    </location>
</feature>
<dbReference type="AlphaFoldDB" id="A0A368G273"/>
<reference evidence="2 3" key="1">
    <citation type="submission" date="2014-10" db="EMBL/GenBank/DDBJ databases">
        <title>Draft genome of the hookworm Ancylostoma caninum.</title>
        <authorList>
            <person name="Mitreva M."/>
        </authorList>
    </citation>
    <scope>NUCLEOTIDE SEQUENCE [LARGE SCALE GENOMIC DNA]</scope>
    <source>
        <strain evidence="2 3">Baltimore</strain>
    </source>
</reference>
<keyword evidence="3" id="KW-1185">Reference proteome</keyword>
<dbReference type="EMBL" id="JOJR01000391">
    <property type="protein sequence ID" value="RCN38544.1"/>
    <property type="molecule type" value="Genomic_DNA"/>
</dbReference>
<feature type="compositionally biased region" description="Basic and acidic residues" evidence="1">
    <location>
        <begin position="263"/>
        <end position="278"/>
    </location>
</feature>
<evidence type="ECO:0000256" key="1">
    <source>
        <dbReference type="SAM" id="MobiDB-lite"/>
    </source>
</evidence>
<feature type="region of interest" description="Disordered" evidence="1">
    <location>
        <begin position="231"/>
        <end position="281"/>
    </location>
</feature>
<dbReference type="Proteomes" id="UP000252519">
    <property type="component" value="Unassembled WGS sequence"/>
</dbReference>
<feature type="region of interest" description="Disordered" evidence="1">
    <location>
        <begin position="295"/>
        <end position="325"/>
    </location>
</feature>
<evidence type="ECO:0008006" key="4">
    <source>
        <dbReference type="Google" id="ProtNLM"/>
    </source>
</evidence>
<evidence type="ECO:0000313" key="3">
    <source>
        <dbReference type="Proteomes" id="UP000252519"/>
    </source>
</evidence>
<accession>A0A368G273</accession>
<comment type="caution">
    <text evidence="2">The sequence shown here is derived from an EMBL/GenBank/DDBJ whole genome shotgun (WGS) entry which is preliminary data.</text>
</comment>